<accession>A0A5C8G141</accession>
<organism evidence="2 3">
    <name type="scientific">Brachyspira aalborgi</name>
    <dbReference type="NCBI Taxonomy" id="29522"/>
    <lineage>
        <taxon>Bacteria</taxon>
        <taxon>Pseudomonadati</taxon>
        <taxon>Spirochaetota</taxon>
        <taxon>Spirochaetia</taxon>
        <taxon>Brachyspirales</taxon>
        <taxon>Brachyspiraceae</taxon>
        <taxon>Brachyspira</taxon>
    </lineage>
</organism>
<feature type="transmembrane region" description="Helical" evidence="1">
    <location>
        <begin position="25"/>
        <end position="45"/>
    </location>
</feature>
<protein>
    <submittedName>
        <fullName evidence="2">Uncharacterized protein</fullName>
    </submittedName>
</protein>
<dbReference type="RefSeq" id="WP_147529340.1">
    <property type="nucleotide sequence ID" value="NZ_SAYJ01000018.1"/>
</dbReference>
<keyword evidence="1" id="KW-1133">Transmembrane helix</keyword>
<proteinExistence type="predicted"/>
<name>A0A5C8G141_9SPIR</name>
<evidence type="ECO:0000313" key="3">
    <source>
        <dbReference type="Proteomes" id="UP000325013"/>
    </source>
</evidence>
<keyword evidence="1" id="KW-0472">Membrane</keyword>
<dbReference type="Proteomes" id="UP000325013">
    <property type="component" value="Unassembled WGS sequence"/>
</dbReference>
<gene>
    <name evidence="2" type="ORF">EPJ67_09290</name>
</gene>
<dbReference type="EMBL" id="SAYJ01000018">
    <property type="protein sequence ID" value="TXJ55752.1"/>
    <property type="molecule type" value="Genomic_DNA"/>
</dbReference>
<dbReference type="AlphaFoldDB" id="A0A5C8G141"/>
<evidence type="ECO:0000256" key="1">
    <source>
        <dbReference type="SAM" id="Phobius"/>
    </source>
</evidence>
<sequence>MTEEQKKKCKEIYKLYALDYKNSGIIKGVAKFILISFGIMPVFYLNRYGSGWIKIAMLLAKVFNRDITKKEAKEICNAAFIYTFRDALGFNGMFWKIVNYFDKE</sequence>
<evidence type="ECO:0000313" key="2">
    <source>
        <dbReference type="EMBL" id="TXJ55752.1"/>
    </source>
</evidence>
<reference evidence="2 3" key="1">
    <citation type="journal article" date="1992" name="Lakartidningen">
        <title>[Penicillin V and not amoxicillin is the first choice preparation in acute otitis].</title>
        <authorList>
            <person name="Kamme C."/>
            <person name="Lundgren K."/>
            <person name="Prellner K."/>
        </authorList>
    </citation>
    <scope>NUCLEOTIDE SEQUENCE [LARGE SCALE GENOMIC DNA]</scope>
    <source>
        <strain evidence="2 3">PC2777IV</strain>
    </source>
</reference>
<comment type="caution">
    <text evidence="2">The sequence shown here is derived from an EMBL/GenBank/DDBJ whole genome shotgun (WGS) entry which is preliminary data.</text>
</comment>
<keyword evidence="1" id="KW-0812">Transmembrane</keyword>